<dbReference type="InterPro" id="IPR036299">
    <property type="entry name" value="Polyketide_synth_docking_sf"/>
</dbReference>
<dbReference type="Gene3D" id="3.90.180.10">
    <property type="entry name" value="Medium-chain alcohol dehydrogenases, catalytic domain"/>
    <property type="match status" value="1"/>
</dbReference>
<keyword evidence="8" id="KW-0012">Acyltransferase</keyword>
<dbReference type="SUPFAM" id="SSF50129">
    <property type="entry name" value="GroES-like"/>
    <property type="match status" value="1"/>
</dbReference>
<feature type="region of interest" description="N-terminal hotdog fold" evidence="9">
    <location>
        <begin position="2428"/>
        <end position="2550"/>
    </location>
</feature>
<dbReference type="Pfam" id="PF18369">
    <property type="entry name" value="PKS_DE"/>
    <property type="match status" value="2"/>
</dbReference>
<dbReference type="InterPro" id="IPR020843">
    <property type="entry name" value="ER"/>
</dbReference>
<evidence type="ECO:0000259" key="11">
    <source>
        <dbReference type="PROSITE" id="PS50075"/>
    </source>
</evidence>
<evidence type="ECO:0000256" key="7">
    <source>
        <dbReference type="ARBA" id="ARBA00023268"/>
    </source>
</evidence>
<organism evidence="14">
    <name type="scientific">Streptomyces sp. WAC2288</name>
    <dbReference type="NCBI Taxonomy" id="1582798"/>
    <lineage>
        <taxon>Bacteria</taxon>
        <taxon>Bacillati</taxon>
        <taxon>Actinomycetota</taxon>
        <taxon>Actinomycetes</taxon>
        <taxon>Kitasatosporales</taxon>
        <taxon>Streptomycetaceae</taxon>
        <taxon>Streptomyces</taxon>
    </lineage>
</organism>
<feature type="domain" description="Ketosynthase family 3 (KS3)" evidence="12">
    <location>
        <begin position="4419"/>
        <end position="4844"/>
    </location>
</feature>
<dbReference type="InterPro" id="IPR013154">
    <property type="entry name" value="ADH-like_N"/>
</dbReference>
<dbReference type="PANTHER" id="PTHR43775">
    <property type="entry name" value="FATTY ACID SYNTHASE"/>
    <property type="match status" value="1"/>
</dbReference>
<dbReference type="InterPro" id="IPR036736">
    <property type="entry name" value="ACP-like_sf"/>
</dbReference>
<dbReference type="SMART" id="SM01294">
    <property type="entry name" value="PKS_PP_betabranch"/>
    <property type="match status" value="3"/>
</dbReference>
<dbReference type="InterPro" id="IPR055123">
    <property type="entry name" value="SpnB-like_Rossmann"/>
</dbReference>
<feature type="active site" description="Proton donor; for dehydratase activity" evidence="9">
    <location>
        <position position="2630"/>
    </location>
</feature>
<feature type="domain" description="PKS/mFAS DH" evidence="13">
    <location>
        <begin position="5300"/>
        <end position="5582"/>
    </location>
</feature>
<dbReference type="Gene3D" id="6.10.140.1830">
    <property type="match status" value="1"/>
</dbReference>
<dbReference type="InterPro" id="IPR042104">
    <property type="entry name" value="PKS_dehydratase_sf"/>
</dbReference>
<sequence>MNEDKLRDYLKWTTADLHETRQRLREVEEAAREPIAIVAMNCRFPGGVRSADDLWRLVADGIDAVGDAPLDRGWDLAGLAGVTSSDQRAGADGHTAPTTTPDGVPAARGPQGGFLHDVADFDATLFGIAPREALAMDPQQRILLEVVWEALEHAGIAPLSLKGDRVGVFVGGAGSGYDRYLADAADTTEGVDGYVMTGSSGSVLSGRVSYALGLEGPAVTVDTACSSSLVALHLAAQSLRSGECSLALAGGVTVMSTPAAFLEFGRQGGLAADGRCKPFSDDADGTGWGEGVGVLVLERLSDARRHGHQVLAVVRGSAVNQDGASNGLTAPNGPSQQRVIRDALANARLGTGDVDVVEAHGTGTSLGDPIEAQALLATYGQEREQPLWLGSIKSNIGHTQAAAGVAGVMKMVLAMRHGRMPRSLHVGTPSSHVDWSAGAVELLAEARDWPSSEDHPRRAGVSAFGVSGTNAHVILEAPPGEDTTTSAVVVPDPSVSLPVVPWVVSAKSADGVAAQASRLLGLEPADPLDIGLSLGATRSALEHRSVVLGADLAELRSGLDGLVSGRVRASVAGSGLTGVVFSGQGGQRVGMGRELAAVFPVFAEALEEVCAQFDGLLDGPLKEVLFDDVEGVLGLTGWAQPALFAVEVALFRLVESWGVRPDYLVGHSVGELAAAYVSGVVSLEDACRLVAARASLMQALPSGGAMWAVRASVEEVTPHLVDGVSVAAVNAPGQVVLSGSRTAVEQVAAALSDRQGRWLEVSHAFHSGLMDPMLDTFRDTASTIEYANPRTPVVSTLTGALIEEFSADYWVDQVRGTVRFSDAVSRLRDLGVTRFLEVGPDASLVGAISETAEDALTLSFLSRKRSEPVTAVTALARLWADGGTVDWAAFYGPTGARTTELPTYAFQRERYWPRPSKSALTEATEVHPDAELWSALEKGDAAGFAAELGLEPDSSLADALPALSDWRRRKDERAATDKLRYEVSWVPAAVTSGLTVSGTWLLVGFAGAEEAWAEALAGELVARGARVEWLRVGVAEVDRGVLAERLAGFGDCARVVSFLGQDERMDVDVSCGVPLGLLGTAVLVQALADSGVGARVWSVTSGAVSAGPGDELTHPLRTAVWGLGRVVALEEPDRWGGLVDVPDQPDERSVGRLADVLVGASGEDQVAVRAGAVLGRRLVRARVGSGSGVGVGVGGWVPSGTVLVTGGLGVLGGRVARWVVERGAGRVVLVGRRGGGSVGVEGLVGELEGLGASVVVVGCDVGVESEVVGLVERFGVSAVVHVAGVLEDGVVGGLSGGSLGRVWGGKVGGAWGLHRATVGLGLDAFVVFSSAAGVWGGAGQGAYAAANAALDGLVEFRRGLGLPGVSVAWGPWGEGGMAADGVVLERAERGGVTPLDPDTAVNLLSSVSGCVTVADVDWDRFIPSVTAVRASRFWDEIAPAEAATGATLPNTGLRARLSGLSGTALRATVVELIRAQVAGVLGFTDPAAIDTSVAFRDLGFDSLTALELRNALGVETGLRLVSTVVFDYPSVEALAGFVVDELVGGVVEGEVVGVGGGVVSDDDVVVVVGMGCRFPGGVVSPEGLWGLVSGGVDAVGGFPVDRGWGELGGEFARVGGFVEGVAEFDAGLFGISPREALAMDPQQRLLLEVVWESLERSGIAPSSLRGAPVGVFAGTNGQDYGTALALAGDTGDGYGGTGNSGSVLSGRVSYALGLEGPAVTVDTACSSSLVALHLAAQSLRSGECSLALAGGVTVMSTPGAFVEFARQGGLASDGRCKAFSDDADGTGWGEGAGVLVLERLSDARRNGHRVLAVVRGSAVNQDGASNGLTAPNGPSQRRVIRQALANAGLSPADVDAVEAHGTGTSLGDPIEAQALLASYGQDRDRPLWLGSIKSNIGHTQAAAGVAGLMKMVLAMRHETLPKTLHVGTPSSHVDWSAGAVELLTEAREWPTTPDRPRRAGVSAFGVSGTNAHVILEEPPAVSDLATAPEGVRLPVVPWVVSAKSADGVAAQAGRLLSVVEESPLDVGLSLAVTRSALEFRSFVVGSDAQELRSGLDGLVSGRVRASVAGSGLTGVVFSGQGGQRVGMGRELAAVFPVFAEALEEVCAQFDVVLDRPLKEVLFDDVEGVLGLTGWAQPALFAVEVALFRLVESWGVRPDYLVGHSVGELAAAYVSGVVSLEDACRLVAARASLMQALPSGGAMWAVRASVEEVTPHLTDGVSVAAVNAPGQVVLSGSRTAVEQVAAALTGRQGRWLEVSHAFHSGLMDPMLDAFREVASTIAYARPNTPIVSTLTGEAIEEFSADYWTDQVRGTVRFADALTHITSLGVTRFLEVGPDATLIGAISETADEALALSFLSRKRPEPTTAVTTLARLWADGGTVDWAAFYRPTGARTTDLPTYPFQHQRYWLESVGGPLNVGAMGAEAMEHPLFGAAVELSDGGGHVFTGRLSTRTQPWLGGHQVAGEAVFPGTGYVELAIRAGDQIGCGVVEELILEAPLVLPEQRAVQVQMVVDPDDGSGGRAFTISSRCEGEAPWTRHASGSLTDVSELSGTADRSVADLTVWPPAGAVRVDIEGHYAARAEKGFAYGEIFQGLTGVWRGSDGGLFAEVVLGDRFRDEADRFGLHPAVLDTALQALSYDVRTAGARMLPFSWRGVSLHATGASMLRAALTPGAGEGSYRLTIVDTAGEPVLTTDTLTLRPFTGFTADGGSLQLPGANTDISAETTTTEANTGPGTDTDREPEAVPVPKRRRTPERRKAAAAVSGGGNALRDRLLDLTEDEQRDTLTEIVRRRAAMVLKEPKAQAMNEDLAFRDLGFTSLTAVELREALREETGLRLPATLVFDYPTPRALVTHLRTELFGDPTRTTSSGPTGRNAVALDEPIAIVGMSCRYPGGVRTADELWRLVADGTDAVSAFPADRGWQLDKLYDPDPDNPGTCYVHEGGFLHDASLFDATFFGISPREAIAMDPQQRILLEICWEAMEQAGLDPASMRGSSTGVFAGVTYQDYGGLLAAAKDDFEGFFGTGNSPSVLSGRVAYSFGLEGPAVTIDTACSSSLVALHSACQALREGDCSMALAGGVTVMSTPISLIEFSRQRALAVDGRSKPFSADADGASWGEGAGMLLLERLSDARRNGHRVLAVVRGSAINQDGASNGLTAPNGPSQQRVIRQALANAGLNASEIDVVEAHGTGTSLGDPIEAQALIATYGQDRPEGDPLWLGSIKSNIGHAQAAAGVAGLIKMVQAMRHRLMPQSLHLGTPSPHVDWTEGAVELLAEARPWTSQDRPRRAGVSAFGMSGTNAHIILEESPDSPDSPDSTDSVAQPSAPSSVVPWLLSGRSAAALRGQAGALRAAVGDGDPVGVGWSLLASRGRFEHRAVVVGSYGAGLAALAADEPAEGVVRGVVSSPGRTVLVFPGQGAQWVGMALRLAEESSVFAARLAECEAALSLYVDWSLRDALRDESLLGRVDVVQPASFAVMVSLAALWESYGVTPAAVVGHSQGEIAAACVAGVLSLEDAARIVCVRSRAIAAVASGVGTMASLRVSAARAEELLPEGVSIAAVNGPSQVVVAGEVAAVDALVAECERQGVRARRIAVDYASHSPAMDVLRDELLGALDGLTPRAGRMPLFSTVTGEFIDPLSMDAGYWFRNLRQPVRFADAVASLAGDGYGVFVEASSHPVLTSAIEETLEESQEDTVITGSLRRDDGGLERFLASAAELWVHGVDVDWSAAFPAERPPLVDLPTYAFQRQRYWPELDLGEDAADTTDSAFGDQEFWAAVAREDVEALAGTLGTESGVLDPLLPALTRYLHQQREQSTTDAWRYRVAWSPLTVGEPEPLSGTWWVVCPEGSEVRPWADAVAAELTARGAAPDELTLGEEHLDRAVLAELLAERGGEVTGVVSLLPWDEREVETLPGMPLGAALTTVLVQAAGDSGMNAPVWSLTSGAVSVARWDAVTGPVQAAVWGLGRVAALEHPDRWGGLVDVPRTADARAARRLVSAIAEATVSGGAEDQIALRDSGLFGRRLVRAPRSSDADAIWQPSGTVLITGGTGALGARMARWAVENGAEHVVLTSRRGPDAPGAPELRRELEQAGAVVTVAACDMADRTDATRLLTGLTSAEPPLTAVVHAAGVLDDGILDSLTPERVSGVMAPKAGAALLLDELTRGVALDAFVLFASTAGVWGGPGQANYAAANAVLDAVAEARRAQGLPATSIAWGPWADAGMADSASVEARQRKGGIHALAPESAVSVLQQVVGDGDATLTVAGVDWARYVPTFTAARRSALLDGVPEAREAAASADGDGGPGGADGLAARLAALTDAEAEREVLELIRKHVAGVLGFASPADVEPTHVFSAIGFDSLTAIELRNRLGLVTGLKLPTTLIFDYPTPTALTRYLRAQIGGGSVQRTSTGPLDTTRSAAVTDDPVVIVGMSCRLPGGVNSPEDFWRLLADGVDAITDFPTDRNWDVDAVYDPDPDKAGTTYTRHGGFVTGASEFDSGLFGVNPREALAMDPQQRLLMECSWEALERSGIDPLSLAGSRTGMFAGNNGTDYGGLLISSPQGADGYFMTGNAASVLSGRVSYALGLEGPAVTVDTACSSSLVALHLAVQALRADECSLALASGVTIISTPSPFVQFSRQHGLAVDGRCKAFSDDADGTGWAEGVGVLVLERLSDARRNGHRVLAVVRGSAVNQDGASNGLTAPNGPSQQRVIRDALASAGVTAGDVDAVEAHGTGTSLGDPIEAQALLETYGQDREQPLWLGSVKSNIGHTQAAAGVAGLMKMVLAMRHETLPKTLHVGVPSSHVDWSAGAVELLTEAQEWPTTPDRPRRAGVSSFGISGTNAHVILEEPPGEETATSVVTVSEPTVSLPVVPWLVSAKSADGVAAQAGRLLSVVEESPLDVGLSLAVTRSALEFRSFVVGSDAQELRSGLDGLVSGRVRASVAGSGLTGVVFSGQGGQRVGMGRELAAVFPVFAEALEEVCAQFDVVLDRPLKDVVFDDTEGVLGLTGWAQPALFAVEVALFRLVESWGVRPDYLVGHSVGELAAAYVSGVVSLEDACRLVAARASLMQALPTGGAMWAVRASVEEVTPHLVDGVSVAAVNAPGQVVLSGSRTAVEQVAAVLTGRQGRWLEVSHAFHSGLMDPMLDAFRQVASTLTYARPNTPIVSTLTGEPVTEFTADYWSDQVRGTVRFADALTHLTGLGVTRFLEVGPDATLIGAISETAEDALALSFLSRKRPEPTTAITTLARLWADGGTVDWAAFYAPTGAQTTALPTYPFQRKAYWPEPMVARPGDISTVGLAEAGHPLLGAAVALAGESGWLFTNRLTVRDHSWLADHEVMGSVLFPGTAFLELALRAADEVGCDLVEELTLAAPLVLPEQGGVRMQVMVGAPDESGLRSLRLYSCPDSPSTAGGSGPYEEEWTLHASGTLGNRRREAEFDFTAWPPQGAETIDVSDFYAMYRDAGFVYGPSFQGLRQAWRLGDDVYAEVTLPGEHAAEATAYELHPPLLDAALQALTFVALDGSGQSRLPFAWSGVSLFASGASGLRVRLTKAGADALELAIADQTGAPVAAVDSLAMRQISPAQIQGPRTAYPEQMFRMEWVEVALPAGPPVESGRWAVLGADPLGLAETLELPRIASVAALADDGPVPDVFLVSYIGGGDDRIADDARTFTGEVLELARHWLSDSRFASSRLAIVTSGAITPVGGTEGVRHGSAPDGDAVRAQDPAAATVWGFVRSAQTEDPGRFVLVDLDGEQRSATVLPGVLSLDEPQVIVRDGTVRAARLVRLGGDGELLPPTDTRAWRLDTTGRGTLTNLTLVPSPELLEPLAPGEVRVAVRAAGLNFRDVLNALDMYPGDPGAMGVEGAGVITAVGPGVDGVAVGDRVLGMFGKAFGPFTVADHRMVARMPDGWSFEEAASFPIVFLTAYYALVDLARLRRGESVLVHAAAGGVGMAAVQLAKHLGAEVFGTASAGKHDSLRALGLADDHIASSRDLGFEESFRRTATGGRVDVVLNSLAREYVDASLRLLAPGGEGRFVEMGKTDVRDPGEIAAQYAGVAYQAFDLIEAGPERIGEMLAEVLRLAAEGALRPLPVESWDVRRAPEAYRYVSQARHIGKVVLTVPAAIDPEGTVLVTGGTGGLGSHVARHLVTEHGVRSLLLTSRRGTAADGAEELTAELTALGATVRIEACDAADRDGLERALGSVPEDHPLTAVIHTAGVLDDGIIPSLTPERLDTTLRPKMDAALNLYDVTKDRDLAAFVLFSGAAGTFGGAGQANYAAANAFVDAFARWARDRGMPAVSLAWGPWVADSGMTGTLTEADLARMEQAGLKPLTPELGLSLLDFALTTDHAALLPMRLDTRPSAFGHGPVPPLLRALAGTRRRTAAPAVTSGADAAADLGRALSALNPADRADHLLELVCAQAAAVLGHDTVEEIEPEQAFNNLGFDSLTAIELRNRLNAITGTRLPATLVFDYPTPVALAEHLLTEIVPVGSADPSGSVGSAGGAVREGSAAVPEGAALAEIQRLEQSLEHLLNGHASATTEVGMRLRSLADKWAGTAAPAAGVVTAEGAVDDDALESATAEELFELIDGEFGGAS</sequence>
<dbReference type="InterPro" id="IPR057326">
    <property type="entry name" value="KR_dom"/>
</dbReference>
<dbReference type="Pfam" id="PF00550">
    <property type="entry name" value="PP-binding"/>
    <property type="match status" value="4"/>
</dbReference>
<evidence type="ECO:0000259" key="12">
    <source>
        <dbReference type="PROSITE" id="PS52004"/>
    </source>
</evidence>
<comment type="pathway">
    <text evidence="2">Antibiotic biosynthesis.</text>
</comment>
<dbReference type="SUPFAM" id="SSF52151">
    <property type="entry name" value="FabD/lysophospholipase-like"/>
    <property type="match status" value="4"/>
</dbReference>
<evidence type="ECO:0000256" key="9">
    <source>
        <dbReference type="PROSITE-ProRule" id="PRU01363"/>
    </source>
</evidence>
<dbReference type="InterPro" id="IPR049900">
    <property type="entry name" value="PKS_mFAS_DH"/>
</dbReference>
<dbReference type="GO" id="GO:0033068">
    <property type="term" value="P:macrolide biosynthetic process"/>
    <property type="evidence" value="ECO:0007669"/>
    <property type="project" value="UniProtKB-ARBA"/>
</dbReference>
<accession>A0A1I9J5K9</accession>
<dbReference type="Gene3D" id="1.10.1200.10">
    <property type="entry name" value="ACP-like"/>
    <property type="match status" value="4"/>
</dbReference>
<feature type="domain" description="Carrier" evidence="11">
    <location>
        <begin position="4318"/>
        <end position="4396"/>
    </location>
</feature>
<dbReference type="InterPro" id="IPR014043">
    <property type="entry name" value="Acyl_transferase_dom"/>
</dbReference>
<feature type="domain" description="Ketosynthase family 3 (KS3)" evidence="12">
    <location>
        <begin position="1562"/>
        <end position="1977"/>
    </location>
</feature>
<dbReference type="InterPro" id="IPR016039">
    <property type="entry name" value="Thiolase-like"/>
</dbReference>
<dbReference type="FunFam" id="3.40.47.10:FF:000019">
    <property type="entry name" value="Polyketide synthase type I"/>
    <property type="match status" value="4"/>
</dbReference>
<dbReference type="PROSITE" id="PS50075">
    <property type="entry name" value="CARRIER"/>
    <property type="match status" value="4"/>
</dbReference>
<dbReference type="FunFam" id="3.90.180.10:FF:000032">
    <property type="entry name" value="Probable polyketide synthase pks1"/>
    <property type="match status" value="1"/>
</dbReference>
<dbReference type="Gene3D" id="3.40.47.10">
    <property type="match status" value="4"/>
</dbReference>
<feature type="compositionally biased region" description="Low complexity" evidence="10">
    <location>
        <begin position="3312"/>
        <end position="3327"/>
    </location>
</feature>
<feature type="region of interest" description="Disordered" evidence="10">
    <location>
        <begin position="85"/>
        <end position="109"/>
    </location>
</feature>
<keyword evidence="7" id="KW-0511">Multifunctional enzyme</keyword>
<dbReference type="InterPro" id="IPR032821">
    <property type="entry name" value="PKS_assoc"/>
</dbReference>
<feature type="region of interest" description="N-terminal hotdog fold" evidence="9">
    <location>
        <begin position="5300"/>
        <end position="5432"/>
    </location>
</feature>
<dbReference type="SUPFAM" id="SSF101173">
    <property type="entry name" value="Docking domain B of the erythromycin polyketide synthase (DEBS)"/>
    <property type="match status" value="1"/>
</dbReference>
<dbReference type="Pfam" id="PF08990">
    <property type="entry name" value="Docking"/>
    <property type="match status" value="1"/>
</dbReference>
<feature type="compositionally biased region" description="Low complexity" evidence="10">
    <location>
        <begin position="2722"/>
        <end position="2735"/>
    </location>
</feature>
<dbReference type="InterPro" id="IPR014031">
    <property type="entry name" value="Ketoacyl_synth_C"/>
</dbReference>
<dbReference type="Pfam" id="PF14765">
    <property type="entry name" value="PS-DH"/>
    <property type="match status" value="2"/>
</dbReference>
<dbReference type="InterPro" id="IPR018201">
    <property type="entry name" value="Ketoacyl_synth_AS"/>
</dbReference>
<dbReference type="CDD" id="cd08956">
    <property type="entry name" value="KR_3_FAS_SDR_x"/>
    <property type="match status" value="1"/>
</dbReference>
<proteinExistence type="predicted"/>
<keyword evidence="4" id="KW-0597">Phosphoprotein</keyword>
<dbReference type="Pfam" id="PF22953">
    <property type="entry name" value="SpnB_Rossmann"/>
    <property type="match status" value="1"/>
</dbReference>
<keyword evidence="5" id="KW-0808">Transferase</keyword>
<dbReference type="SMART" id="SM00825">
    <property type="entry name" value="PKS_KS"/>
    <property type="match status" value="4"/>
</dbReference>
<dbReference type="PROSITE" id="PS00012">
    <property type="entry name" value="PHOSPHOPANTETHEINE"/>
    <property type="match status" value="2"/>
</dbReference>
<dbReference type="PROSITE" id="PS00606">
    <property type="entry name" value="KS3_1"/>
    <property type="match status" value="4"/>
</dbReference>
<feature type="domain" description="Carrier" evidence="11">
    <location>
        <begin position="2783"/>
        <end position="2858"/>
    </location>
</feature>
<dbReference type="InterPro" id="IPR036291">
    <property type="entry name" value="NAD(P)-bd_dom_sf"/>
</dbReference>
<dbReference type="CDD" id="cd00833">
    <property type="entry name" value="PKS"/>
    <property type="match status" value="4"/>
</dbReference>
<dbReference type="InterPro" id="IPR041618">
    <property type="entry name" value="PKS_DE"/>
</dbReference>
<dbReference type="GO" id="GO:0016491">
    <property type="term" value="F:oxidoreductase activity"/>
    <property type="evidence" value="ECO:0007669"/>
    <property type="project" value="InterPro"/>
</dbReference>
<dbReference type="GO" id="GO:0008270">
    <property type="term" value="F:zinc ion binding"/>
    <property type="evidence" value="ECO:0007669"/>
    <property type="project" value="InterPro"/>
</dbReference>
<dbReference type="PROSITE" id="PS52019">
    <property type="entry name" value="PKS_MFAS_DH"/>
    <property type="match status" value="2"/>
</dbReference>
<dbReference type="CDD" id="cd05195">
    <property type="entry name" value="enoyl_red"/>
    <property type="match status" value="1"/>
</dbReference>
<feature type="region of interest" description="Disordered" evidence="10">
    <location>
        <begin position="2709"/>
        <end position="2754"/>
    </location>
</feature>
<dbReference type="Pfam" id="PF13602">
    <property type="entry name" value="ADH_zinc_N_2"/>
    <property type="match status" value="1"/>
</dbReference>
<feature type="domain" description="PKS/mFAS DH" evidence="13">
    <location>
        <begin position="2428"/>
        <end position="2707"/>
    </location>
</feature>
<keyword evidence="3" id="KW-0596">Phosphopantetheine</keyword>
<dbReference type="InterPro" id="IPR020807">
    <property type="entry name" value="PKS_DH"/>
</dbReference>
<dbReference type="SUPFAM" id="SSF55048">
    <property type="entry name" value="Probable ACP-binding domain of malonyl-CoA ACP transacylase"/>
    <property type="match status" value="4"/>
</dbReference>
<dbReference type="Pfam" id="PF00109">
    <property type="entry name" value="ketoacyl-synt"/>
    <property type="match status" value="4"/>
</dbReference>
<dbReference type="Gene3D" id="3.40.50.11460">
    <property type="match status" value="1"/>
</dbReference>
<keyword evidence="6" id="KW-0045">Antibiotic biosynthesis</keyword>
<dbReference type="SMART" id="SM00829">
    <property type="entry name" value="PKS_ER"/>
    <property type="match status" value="1"/>
</dbReference>
<dbReference type="Pfam" id="PF21089">
    <property type="entry name" value="PKS_DH_N"/>
    <property type="match status" value="2"/>
</dbReference>
<feature type="domain" description="Carrier" evidence="11">
    <location>
        <begin position="1464"/>
        <end position="1542"/>
    </location>
</feature>
<dbReference type="SUPFAM" id="SSF53901">
    <property type="entry name" value="Thiolase-like"/>
    <property type="match status" value="4"/>
</dbReference>
<dbReference type="SUPFAM" id="SSF51735">
    <property type="entry name" value="NAD(P)-binding Rossmann-fold domains"/>
    <property type="match status" value="7"/>
</dbReference>
<dbReference type="GO" id="GO:0031177">
    <property type="term" value="F:phosphopantetheine binding"/>
    <property type="evidence" value="ECO:0007669"/>
    <property type="project" value="InterPro"/>
</dbReference>
<evidence type="ECO:0000256" key="2">
    <source>
        <dbReference type="ARBA" id="ARBA00004792"/>
    </source>
</evidence>
<dbReference type="InterPro" id="IPR049551">
    <property type="entry name" value="PKS_DH_C"/>
</dbReference>
<dbReference type="InterPro" id="IPR014030">
    <property type="entry name" value="Ketoacyl_synth_N"/>
</dbReference>
<evidence type="ECO:0000256" key="5">
    <source>
        <dbReference type="ARBA" id="ARBA00022679"/>
    </source>
</evidence>
<dbReference type="InterPro" id="IPR002364">
    <property type="entry name" value="Quin_OxRdtase/zeta-crystal_CS"/>
</dbReference>
<dbReference type="CDD" id="cd08952">
    <property type="entry name" value="KR_1_SDR_x"/>
    <property type="match status" value="2"/>
</dbReference>
<dbReference type="InterPro" id="IPR006162">
    <property type="entry name" value="Ppantetheine_attach_site"/>
</dbReference>
<dbReference type="InterPro" id="IPR011032">
    <property type="entry name" value="GroES-like_sf"/>
</dbReference>
<dbReference type="PANTHER" id="PTHR43775:SF51">
    <property type="entry name" value="INACTIVE PHENOLPHTHIOCEROL SYNTHESIS POLYKETIDE SYNTHASE TYPE I PKS1-RELATED"/>
    <property type="match status" value="1"/>
</dbReference>
<feature type="active site" description="Proton donor; for dehydratase activity" evidence="9">
    <location>
        <position position="5505"/>
    </location>
</feature>
<comment type="cofactor">
    <cofactor evidence="1">
        <name>pantetheine 4'-phosphate</name>
        <dbReference type="ChEBI" id="CHEBI:47942"/>
    </cofactor>
</comment>
<dbReference type="Pfam" id="PF16197">
    <property type="entry name" value="KAsynt_C_assoc"/>
    <property type="match status" value="4"/>
</dbReference>
<reference evidence="14" key="1">
    <citation type="submission" date="2015-08" db="EMBL/GenBank/DDBJ databases">
        <authorList>
            <person name="Babu N.S."/>
            <person name="Beckwith C.J."/>
            <person name="Beseler K.G."/>
            <person name="Brison A."/>
            <person name="Carone J.V."/>
            <person name="Caskin T.P."/>
            <person name="Diamond M."/>
            <person name="Durham M.E."/>
            <person name="Foxe J.M."/>
            <person name="Go M."/>
            <person name="Henderson B.A."/>
            <person name="Jones I.B."/>
            <person name="McGettigan J.A."/>
            <person name="Micheletti S.J."/>
            <person name="Nasrallah M.E."/>
            <person name="Ortiz D."/>
            <person name="Piller C.R."/>
            <person name="Privatt S.R."/>
            <person name="Schneider S.L."/>
            <person name="Sharp S."/>
            <person name="Smith T.C."/>
            <person name="Stanton J.D."/>
            <person name="Ullery H.E."/>
            <person name="Wilson R.J."/>
            <person name="Serrano M.G."/>
            <person name="Buck G."/>
            <person name="Lee V."/>
            <person name="Wang Y."/>
            <person name="Carvalho R."/>
            <person name="Voegtly L."/>
            <person name="Shi R."/>
            <person name="Duckworth R."/>
            <person name="Johnson A."/>
            <person name="Loviza R."/>
            <person name="Walstead R."/>
            <person name="Shah Z."/>
            <person name="Kiflezghi M."/>
            <person name="Wade K."/>
            <person name="Ball S.L."/>
            <person name="Bradley K.W."/>
            <person name="Asai D.J."/>
            <person name="Bowman C.A."/>
            <person name="Russell D.A."/>
            <person name="Pope W.H."/>
            <person name="Jacobs-Sera D."/>
            <person name="Hendrix R.W."/>
            <person name="Hatfull G.F."/>
        </authorList>
    </citation>
    <scope>NUCLEOTIDE SEQUENCE</scope>
    <source>
        <strain evidence="14">WAC2288</strain>
    </source>
</reference>
<evidence type="ECO:0000313" key="14">
    <source>
        <dbReference type="EMBL" id="AKA59091.1"/>
    </source>
</evidence>
<dbReference type="SMART" id="SM00823">
    <property type="entry name" value="PKS_PP"/>
    <property type="match status" value="4"/>
</dbReference>
<evidence type="ECO:0000256" key="4">
    <source>
        <dbReference type="ARBA" id="ARBA00022553"/>
    </source>
</evidence>
<dbReference type="EMBL" id="KJ159185">
    <property type="protein sequence ID" value="AKA59091.1"/>
    <property type="molecule type" value="Genomic_DNA"/>
</dbReference>
<protein>
    <submittedName>
        <fullName evidence="14">Type-I PKS</fullName>
    </submittedName>
</protein>
<dbReference type="Gene3D" id="3.40.50.720">
    <property type="entry name" value="NAD(P)-binding Rossmann-like Domain"/>
    <property type="match status" value="3"/>
</dbReference>
<feature type="region of interest" description="C-terminal hotdog fold" evidence="9">
    <location>
        <begin position="2568"/>
        <end position="2707"/>
    </location>
</feature>
<feature type="domain" description="Ketosynthase family 3 (KS3)" evidence="12">
    <location>
        <begin position="32"/>
        <end position="477"/>
    </location>
</feature>
<dbReference type="InterPro" id="IPR020806">
    <property type="entry name" value="PKS_PP-bd"/>
</dbReference>
<dbReference type="FunFam" id="3.40.50.720:FF:000209">
    <property type="entry name" value="Polyketide synthase Pks12"/>
    <property type="match status" value="1"/>
</dbReference>
<evidence type="ECO:0000256" key="6">
    <source>
        <dbReference type="ARBA" id="ARBA00023194"/>
    </source>
</evidence>
<dbReference type="Gene3D" id="3.30.70.3290">
    <property type="match status" value="4"/>
</dbReference>
<dbReference type="SMART" id="SM00822">
    <property type="entry name" value="PKS_KR"/>
    <property type="match status" value="3"/>
</dbReference>
<dbReference type="Gene3D" id="3.40.366.10">
    <property type="entry name" value="Malonyl-Coenzyme A Acyl Carrier Protein, domain 2"/>
    <property type="match status" value="4"/>
</dbReference>
<dbReference type="FunFam" id="3.40.366.10:FF:000002">
    <property type="entry name" value="Probable polyketide synthase 2"/>
    <property type="match status" value="1"/>
</dbReference>
<feature type="domain" description="Carrier" evidence="11">
    <location>
        <begin position="6407"/>
        <end position="6482"/>
    </location>
</feature>
<dbReference type="InterPro" id="IPR049552">
    <property type="entry name" value="PKS_DH_N"/>
</dbReference>
<dbReference type="Pfam" id="PF08659">
    <property type="entry name" value="KR"/>
    <property type="match status" value="3"/>
</dbReference>
<dbReference type="GO" id="GO:0006633">
    <property type="term" value="P:fatty acid biosynthetic process"/>
    <property type="evidence" value="ECO:0007669"/>
    <property type="project" value="InterPro"/>
</dbReference>
<dbReference type="NCBIfam" id="NF045894">
    <property type="entry name" value="PKS_plus_SDR"/>
    <property type="match status" value="2"/>
</dbReference>
<dbReference type="InterPro" id="IPR016036">
    <property type="entry name" value="Malonyl_transacylase_ACP-bd"/>
</dbReference>
<feature type="region of interest" description="Disordered" evidence="10">
    <location>
        <begin position="3303"/>
        <end position="3327"/>
    </location>
</feature>
<dbReference type="SMART" id="SM00827">
    <property type="entry name" value="PKS_AT"/>
    <property type="match status" value="4"/>
</dbReference>
<dbReference type="PROSITE" id="PS52004">
    <property type="entry name" value="KS3_2"/>
    <property type="match status" value="4"/>
</dbReference>
<evidence type="ECO:0000256" key="8">
    <source>
        <dbReference type="ARBA" id="ARBA00023315"/>
    </source>
</evidence>
<dbReference type="InterPro" id="IPR013968">
    <property type="entry name" value="PKS_KR"/>
</dbReference>
<dbReference type="PROSITE" id="PS01162">
    <property type="entry name" value="QOR_ZETA_CRYSTAL"/>
    <property type="match status" value="1"/>
</dbReference>
<dbReference type="InterPro" id="IPR001227">
    <property type="entry name" value="Ac_transferase_dom_sf"/>
</dbReference>
<dbReference type="Pfam" id="PF08240">
    <property type="entry name" value="ADH_N"/>
    <property type="match status" value="1"/>
</dbReference>
<dbReference type="Gene3D" id="3.10.129.110">
    <property type="entry name" value="Polyketide synthase dehydratase"/>
    <property type="match status" value="2"/>
</dbReference>
<dbReference type="Pfam" id="PF00698">
    <property type="entry name" value="Acyl_transf_1"/>
    <property type="match status" value="4"/>
</dbReference>
<dbReference type="InterPro" id="IPR020841">
    <property type="entry name" value="PKS_Beta-ketoAc_synthase_dom"/>
</dbReference>
<feature type="active site" description="Proton acceptor; for dehydratase activity" evidence="9">
    <location>
        <position position="2460"/>
    </location>
</feature>
<dbReference type="FunFam" id="1.10.1200.10:FF:000007">
    <property type="entry name" value="Probable polyketide synthase pks17"/>
    <property type="match status" value="3"/>
</dbReference>
<evidence type="ECO:0000256" key="3">
    <source>
        <dbReference type="ARBA" id="ARBA00022450"/>
    </source>
</evidence>
<feature type="active site" description="Proton acceptor; for dehydratase activity" evidence="9">
    <location>
        <position position="5332"/>
    </location>
</feature>
<reference evidence="14" key="2">
    <citation type="journal article" date="2016" name="Cell Chem. Biol.">
        <title>Discovery of Ibomycin, a Complex Macrolactone that Exerts Antifungal Activity by Impeding Endocytic Trafficking and Membrane Function.</title>
        <authorList>
            <person name="Robbins N."/>
            <person name="Spitzer M."/>
            <person name="Wang W."/>
            <person name="Waglechner N."/>
            <person name="Patel D.J."/>
            <person name="O'Brien J.S."/>
            <person name="Ejim L."/>
            <person name="Ejim O."/>
            <person name="Tyers M."/>
            <person name="Wright G.D."/>
        </authorList>
    </citation>
    <scope>NUCLEOTIDE SEQUENCE</scope>
    <source>
        <strain evidence="14">WAC2288</strain>
    </source>
</reference>
<dbReference type="InterPro" id="IPR015083">
    <property type="entry name" value="NorB/c/GfsB-D-like_docking"/>
</dbReference>
<dbReference type="GO" id="GO:0004312">
    <property type="term" value="F:fatty acid synthase activity"/>
    <property type="evidence" value="ECO:0007669"/>
    <property type="project" value="TreeGrafter"/>
</dbReference>
<feature type="domain" description="Ketosynthase family 3 (KS3)" evidence="12">
    <location>
        <begin position="2879"/>
        <end position="3305"/>
    </location>
</feature>
<dbReference type="InterPro" id="IPR009081">
    <property type="entry name" value="PP-bd_ACP"/>
</dbReference>
<evidence type="ECO:0000256" key="10">
    <source>
        <dbReference type="SAM" id="MobiDB-lite"/>
    </source>
</evidence>
<name>A0A1I9J5K9_9ACTN</name>
<evidence type="ECO:0000256" key="1">
    <source>
        <dbReference type="ARBA" id="ARBA00001957"/>
    </source>
</evidence>
<feature type="region of interest" description="C-terminal hotdog fold" evidence="9">
    <location>
        <begin position="5444"/>
        <end position="5582"/>
    </location>
</feature>
<dbReference type="Pfam" id="PF02801">
    <property type="entry name" value="Ketoacyl-synt_C"/>
    <property type="match status" value="4"/>
</dbReference>
<dbReference type="InterPro" id="IPR016035">
    <property type="entry name" value="Acyl_Trfase/lysoPLipase"/>
</dbReference>
<dbReference type="SUPFAM" id="SSF47336">
    <property type="entry name" value="ACP-like"/>
    <property type="match status" value="4"/>
</dbReference>
<dbReference type="GO" id="GO:0004315">
    <property type="term" value="F:3-oxoacyl-[acyl-carrier-protein] synthase activity"/>
    <property type="evidence" value="ECO:0007669"/>
    <property type="project" value="InterPro"/>
</dbReference>
<evidence type="ECO:0000259" key="13">
    <source>
        <dbReference type="PROSITE" id="PS52019"/>
    </source>
</evidence>
<dbReference type="InterPro" id="IPR050091">
    <property type="entry name" value="PKS_NRPS_Biosynth_Enz"/>
</dbReference>
<dbReference type="SMART" id="SM00826">
    <property type="entry name" value="PKS_DH"/>
    <property type="match status" value="2"/>
</dbReference>